<evidence type="ECO:0000313" key="4">
    <source>
        <dbReference type="Proteomes" id="UP000737171"/>
    </source>
</evidence>
<name>A0ABX2EM79_9BURK</name>
<dbReference type="EMBL" id="JABRWJ010000007">
    <property type="protein sequence ID" value="NRF69753.1"/>
    <property type="molecule type" value="Genomic_DNA"/>
</dbReference>
<accession>A0ABX2EM79</accession>
<feature type="domain" description="MaoC-like" evidence="2">
    <location>
        <begin position="47"/>
        <end position="142"/>
    </location>
</feature>
<proteinExistence type="predicted"/>
<dbReference type="PANTHER" id="PTHR43664">
    <property type="entry name" value="MONOAMINE OXIDASE-RELATED"/>
    <property type="match status" value="1"/>
</dbReference>
<dbReference type="Gene3D" id="3.10.129.10">
    <property type="entry name" value="Hotdog Thioesterase"/>
    <property type="match status" value="1"/>
</dbReference>
<dbReference type="CDD" id="cd03454">
    <property type="entry name" value="YdeM"/>
    <property type="match status" value="1"/>
</dbReference>
<dbReference type="SUPFAM" id="SSF54637">
    <property type="entry name" value="Thioesterase/thiol ester dehydrase-isomerase"/>
    <property type="match status" value="1"/>
</dbReference>
<evidence type="ECO:0000313" key="3">
    <source>
        <dbReference type="EMBL" id="NRF69753.1"/>
    </source>
</evidence>
<sequence length="187" mass="20703">MTDENPAAPATPGRHRIEATDAAQAPPADARFPRYWWEDFPAGHVRDFGHMPVTREAVLAFAREFDPQPFHLDDAAAEASLFGRLAASGWHTCAMTMRMMCDDYLLDAASLGSPGIDSLRWLKPVFPGDTLRARLTVLQARPMNSRPGVGLVQSRWEVFNQHGDAVLSMEGWGMFRRRPVDAAGSPD</sequence>
<dbReference type="InterPro" id="IPR029069">
    <property type="entry name" value="HotDog_dom_sf"/>
</dbReference>
<organism evidence="3 4">
    <name type="scientific">Pseudaquabacterium terrae</name>
    <dbReference type="NCBI Taxonomy" id="2732868"/>
    <lineage>
        <taxon>Bacteria</taxon>
        <taxon>Pseudomonadati</taxon>
        <taxon>Pseudomonadota</taxon>
        <taxon>Betaproteobacteria</taxon>
        <taxon>Burkholderiales</taxon>
        <taxon>Sphaerotilaceae</taxon>
        <taxon>Pseudaquabacterium</taxon>
    </lineage>
</organism>
<dbReference type="InterPro" id="IPR002539">
    <property type="entry name" value="MaoC-like_dom"/>
</dbReference>
<dbReference type="Pfam" id="PF01575">
    <property type="entry name" value="MaoC_dehydratas"/>
    <property type="match status" value="1"/>
</dbReference>
<protein>
    <submittedName>
        <fullName evidence="3">MaoC family dehydratase</fullName>
    </submittedName>
</protein>
<comment type="caution">
    <text evidence="3">The sequence shown here is derived from an EMBL/GenBank/DDBJ whole genome shotgun (WGS) entry which is preliminary data.</text>
</comment>
<evidence type="ECO:0000259" key="2">
    <source>
        <dbReference type="Pfam" id="PF01575"/>
    </source>
</evidence>
<dbReference type="Proteomes" id="UP000737171">
    <property type="component" value="Unassembled WGS sequence"/>
</dbReference>
<gene>
    <name evidence="3" type="ORF">HLB44_22365</name>
</gene>
<reference evidence="3 4" key="1">
    <citation type="submission" date="2020-05" db="EMBL/GenBank/DDBJ databases">
        <title>Aquincola sp. isolate from soil.</title>
        <authorList>
            <person name="Han J."/>
            <person name="Kim D.-U."/>
        </authorList>
    </citation>
    <scope>NUCLEOTIDE SEQUENCE [LARGE SCALE GENOMIC DNA]</scope>
    <source>
        <strain evidence="3 4">S2</strain>
    </source>
</reference>
<keyword evidence="4" id="KW-1185">Reference proteome</keyword>
<evidence type="ECO:0000256" key="1">
    <source>
        <dbReference type="SAM" id="MobiDB-lite"/>
    </source>
</evidence>
<dbReference type="PANTHER" id="PTHR43664:SF1">
    <property type="entry name" value="BETA-METHYLMALYL-COA DEHYDRATASE"/>
    <property type="match status" value="1"/>
</dbReference>
<dbReference type="InterPro" id="IPR052342">
    <property type="entry name" value="MCH/BMMD"/>
</dbReference>
<feature type="region of interest" description="Disordered" evidence="1">
    <location>
        <begin position="1"/>
        <end position="26"/>
    </location>
</feature>